<accession>A0A1L9U6T6</accession>
<keyword evidence="4" id="KW-1185">Reference proteome</keyword>
<dbReference type="Proteomes" id="UP000184499">
    <property type="component" value="Unassembled WGS sequence"/>
</dbReference>
<dbReference type="VEuPathDB" id="FungiDB:ASPBRDRAFT_339738"/>
<organism evidence="3 4">
    <name type="scientific">Aspergillus brasiliensis (strain CBS 101740 / IMI 381727 / IBT 21946)</name>
    <dbReference type="NCBI Taxonomy" id="767769"/>
    <lineage>
        <taxon>Eukaryota</taxon>
        <taxon>Fungi</taxon>
        <taxon>Dikarya</taxon>
        <taxon>Ascomycota</taxon>
        <taxon>Pezizomycotina</taxon>
        <taxon>Eurotiomycetes</taxon>
        <taxon>Eurotiomycetidae</taxon>
        <taxon>Eurotiales</taxon>
        <taxon>Aspergillaceae</taxon>
        <taxon>Aspergillus</taxon>
        <taxon>Aspergillus subgen. Circumdati</taxon>
    </lineage>
</organism>
<gene>
    <name evidence="3" type="ORF">ASPBRDRAFT_339738</name>
</gene>
<reference evidence="4" key="1">
    <citation type="journal article" date="2017" name="Genome Biol.">
        <title>Comparative genomics reveals high biological diversity and specific adaptations in the industrially and medically important fungal genus Aspergillus.</title>
        <authorList>
            <person name="de Vries R.P."/>
            <person name="Riley R."/>
            <person name="Wiebenga A."/>
            <person name="Aguilar-Osorio G."/>
            <person name="Amillis S."/>
            <person name="Uchima C.A."/>
            <person name="Anderluh G."/>
            <person name="Asadollahi M."/>
            <person name="Askin M."/>
            <person name="Barry K."/>
            <person name="Battaglia E."/>
            <person name="Bayram O."/>
            <person name="Benocci T."/>
            <person name="Braus-Stromeyer S.A."/>
            <person name="Caldana C."/>
            <person name="Canovas D."/>
            <person name="Cerqueira G.C."/>
            <person name="Chen F."/>
            <person name="Chen W."/>
            <person name="Choi C."/>
            <person name="Clum A."/>
            <person name="Dos Santos R.A."/>
            <person name="Damasio A.R."/>
            <person name="Diallinas G."/>
            <person name="Emri T."/>
            <person name="Fekete E."/>
            <person name="Flipphi M."/>
            <person name="Freyberg S."/>
            <person name="Gallo A."/>
            <person name="Gournas C."/>
            <person name="Habgood R."/>
            <person name="Hainaut M."/>
            <person name="Harispe M.L."/>
            <person name="Henrissat B."/>
            <person name="Hilden K.S."/>
            <person name="Hope R."/>
            <person name="Hossain A."/>
            <person name="Karabika E."/>
            <person name="Karaffa L."/>
            <person name="Karanyi Z."/>
            <person name="Krasevec N."/>
            <person name="Kuo A."/>
            <person name="Kusch H."/>
            <person name="LaButti K."/>
            <person name="Lagendijk E.L."/>
            <person name="Lapidus A."/>
            <person name="Levasseur A."/>
            <person name="Lindquist E."/>
            <person name="Lipzen A."/>
            <person name="Logrieco A.F."/>
            <person name="MacCabe A."/>
            <person name="Maekelae M.R."/>
            <person name="Malavazi I."/>
            <person name="Melin P."/>
            <person name="Meyer V."/>
            <person name="Mielnichuk N."/>
            <person name="Miskei M."/>
            <person name="Molnar A.P."/>
            <person name="Mule G."/>
            <person name="Ngan C.Y."/>
            <person name="Orejas M."/>
            <person name="Orosz E."/>
            <person name="Ouedraogo J.P."/>
            <person name="Overkamp K.M."/>
            <person name="Park H.-S."/>
            <person name="Perrone G."/>
            <person name="Piumi F."/>
            <person name="Punt P.J."/>
            <person name="Ram A.F."/>
            <person name="Ramon A."/>
            <person name="Rauscher S."/>
            <person name="Record E."/>
            <person name="Riano-Pachon D.M."/>
            <person name="Robert V."/>
            <person name="Roehrig J."/>
            <person name="Ruller R."/>
            <person name="Salamov A."/>
            <person name="Salih N.S."/>
            <person name="Samson R.A."/>
            <person name="Sandor E."/>
            <person name="Sanguinetti M."/>
            <person name="Schuetze T."/>
            <person name="Sepcic K."/>
            <person name="Shelest E."/>
            <person name="Sherlock G."/>
            <person name="Sophianopoulou V."/>
            <person name="Squina F.M."/>
            <person name="Sun H."/>
            <person name="Susca A."/>
            <person name="Todd R.B."/>
            <person name="Tsang A."/>
            <person name="Unkles S.E."/>
            <person name="van de Wiele N."/>
            <person name="van Rossen-Uffink D."/>
            <person name="Oliveira J.V."/>
            <person name="Vesth T.C."/>
            <person name="Visser J."/>
            <person name="Yu J.-H."/>
            <person name="Zhou M."/>
            <person name="Andersen M.R."/>
            <person name="Archer D.B."/>
            <person name="Baker S.E."/>
            <person name="Benoit I."/>
            <person name="Brakhage A.A."/>
            <person name="Braus G.H."/>
            <person name="Fischer R."/>
            <person name="Frisvad J.C."/>
            <person name="Goldman G.H."/>
            <person name="Houbraken J."/>
            <person name="Oakley B."/>
            <person name="Pocsi I."/>
            <person name="Scazzocchio C."/>
            <person name="Seiboth B."/>
            <person name="vanKuyk P.A."/>
            <person name="Wortman J."/>
            <person name="Dyer P.S."/>
            <person name="Grigoriev I.V."/>
        </authorList>
    </citation>
    <scope>NUCLEOTIDE SEQUENCE [LARGE SCALE GENOMIC DNA]</scope>
    <source>
        <strain evidence="4">CBS 101740 / IMI 381727 / IBT 21946</strain>
    </source>
</reference>
<evidence type="ECO:0000256" key="1">
    <source>
        <dbReference type="SAM" id="MobiDB-lite"/>
    </source>
</evidence>
<dbReference type="GeneID" id="93575666"/>
<keyword evidence="2" id="KW-0812">Transmembrane</keyword>
<feature type="transmembrane region" description="Helical" evidence="2">
    <location>
        <begin position="27"/>
        <end position="47"/>
    </location>
</feature>
<evidence type="ECO:0000313" key="3">
    <source>
        <dbReference type="EMBL" id="OJJ67342.1"/>
    </source>
</evidence>
<dbReference type="EMBL" id="KV878694">
    <property type="protein sequence ID" value="OJJ67342.1"/>
    <property type="molecule type" value="Genomic_DNA"/>
</dbReference>
<sequence>MSRLPSGNSSNHLVVIKEHLNLLEALLSTRGTAIIIAVCSCLSMILLRQMVVIDDRIVDCPVSSAGKSFLIIQFSLEDNYSYSLKKIEKKHFMVFATLLSAALMDERKFEIFYPCSDTLKSNDGNPGAGVTLKNRFSRTGGSTWGRNAGETVSGTTTEIENGPR</sequence>
<evidence type="ECO:0000313" key="4">
    <source>
        <dbReference type="Proteomes" id="UP000184499"/>
    </source>
</evidence>
<name>A0A1L9U6T6_ASPBC</name>
<dbReference type="AlphaFoldDB" id="A0A1L9U6T6"/>
<keyword evidence="2" id="KW-0472">Membrane</keyword>
<keyword evidence="2" id="KW-1133">Transmembrane helix</keyword>
<dbReference type="RefSeq" id="XP_067474591.1">
    <property type="nucleotide sequence ID" value="XM_067623178.1"/>
</dbReference>
<protein>
    <submittedName>
        <fullName evidence="3">Uncharacterized protein</fullName>
    </submittedName>
</protein>
<evidence type="ECO:0000256" key="2">
    <source>
        <dbReference type="SAM" id="Phobius"/>
    </source>
</evidence>
<proteinExistence type="predicted"/>
<feature type="region of interest" description="Disordered" evidence="1">
    <location>
        <begin position="141"/>
        <end position="164"/>
    </location>
</feature>